<dbReference type="InterPro" id="IPR014016">
    <property type="entry name" value="UvrD-like_ATP-bd"/>
</dbReference>
<accession>A0A1A6AJT0</accession>
<dbReference type="EMBL" id="LROS01000066">
    <property type="protein sequence ID" value="OBR90273.1"/>
    <property type="molecule type" value="Genomic_DNA"/>
</dbReference>
<evidence type="ECO:0000256" key="10">
    <source>
        <dbReference type="ARBA" id="ARBA00048988"/>
    </source>
</evidence>
<dbReference type="PANTHER" id="PTHR11070">
    <property type="entry name" value="UVRD / RECB / PCRA DNA HELICASE FAMILY MEMBER"/>
    <property type="match status" value="1"/>
</dbReference>
<evidence type="ECO:0000259" key="12">
    <source>
        <dbReference type="PROSITE" id="PS51198"/>
    </source>
</evidence>
<evidence type="ECO:0000256" key="7">
    <source>
        <dbReference type="ARBA" id="ARBA00023235"/>
    </source>
</evidence>
<dbReference type="GO" id="GO:0000725">
    <property type="term" value="P:recombinational repair"/>
    <property type="evidence" value="ECO:0007669"/>
    <property type="project" value="TreeGrafter"/>
</dbReference>
<comment type="caution">
    <text evidence="13">The sequence shown here is derived from an EMBL/GenBank/DDBJ whole genome shotgun (WGS) entry which is preliminary data.</text>
</comment>
<dbReference type="PROSITE" id="PS51198">
    <property type="entry name" value="UVRD_HELICASE_ATP_BIND"/>
    <property type="match status" value="1"/>
</dbReference>
<dbReference type="PATRIC" id="fig|1353534.3.peg.3519"/>
<dbReference type="PANTHER" id="PTHR11070:SF2">
    <property type="entry name" value="ATP-DEPENDENT DNA HELICASE SRS2"/>
    <property type="match status" value="1"/>
</dbReference>
<comment type="similarity">
    <text evidence="1">Belongs to the helicase family. UvrD subfamily.</text>
</comment>
<keyword evidence="7" id="KW-0413">Isomerase</keyword>
<evidence type="ECO:0000313" key="13">
    <source>
        <dbReference type="EMBL" id="OBR90273.1"/>
    </source>
</evidence>
<dbReference type="InterPro" id="IPR027417">
    <property type="entry name" value="P-loop_NTPase"/>
</dbReference>
<dbReference type="InterPro" id="IPR014017">
    <property type="entry name" value="DNA_helicase_UvrD-like_C"/>
</dbReference>
<reference evidence="13 14" key="1">
    <citation type="journal article" date="2012" name="Front. Microbiol.">
        <title>Draft Genome Sequence of the Virulent Strain 01-B526 of the Fish Pathogen Aeromonas salmonicida.</title>
        <authorList>
            <person name="Charette S.J."/>
            <person name="Brochu F."/>
            <person name="Boyle B."/>
            <person name="Filion G."/>
            <person name="Tanaka K.H."/>
            <person name="Derome N."/>
        </authorList>
    </citation>
    <scope>NUCLEOTIDE SEQUENCE [LARGE SCALE GENOMIC DNA]</scope>
    <source>
        <strain evidence="13 14">P11</strain>
    </source>
</reference>
<keyword evidence="3 11" id="KW-0378">Hydrolase</keyword>
<keyword evidence="14" id="KW-1185">Reference proteome</keyword>
<proteinExistence type="inferred from homology"/>
<dbReference type="InterPro" id="IPR013986">
    <property type="entry name" value="DExx_box_DNA_helicase_dom_sf"/>
</dbReference>
<dbReference type="Pfam" id="PF13361">
    <property type="entry name" value="UvrD_C"/>
    <property type="match status" value="1"/>
</dbReference>
<dbReference type="GO" id="GO:0003677">
    <property type="term" value="F:DNA binding"/>
    <property type="evidence" value="ECO:0007669"/>
    <property type="project" value="UniProtKB-KW"/>
</dbReference>
<dbReference type="Pfam" id="PF00580">
    <property type="entry name" value="UvrD-helicase"/>
    <property type="match status" value="1"/>
</dbReference>
<dbReference type="Gene3D" id="1.10.10.160">
    <property type="match status" value="1"/>
</dbReference>
<evidence type="ECO:0000256" key="2">
    <source>
        <dbReference type="ARBA" id="ARBA00022741"/>
    </source>
</evidence>
<gene>
    <name evidence="13" type="primary">pcrA_1</name>
    <name evidence="13" type="ORF">CLRAG_34480</name>
</gene>
<dbReference type="GO" id="GO:0005524">
    <property type="term" value="F:ATP binding"/>
    <property type="evidence" value="ECO:0007669"/>
    <property type="project" value="UniProtKB-UniRule"/>
</dbReference>
<evidence type="ECO:0000256" key="8">
    <source>
        <dbReference type="ARBA" id="ARBA00034617"/>
    </source>
</evidence>
<dbReference type="Gene3D" id="3.40.50.300">
    <property type="entry name" value="P-loop containing nucleotide triphosphate hydrolases"/>
    <property type="match status" value="2"/>
</dbReference>
<keyword evidence="6" id="KW-0238">DNA-binding</keyword>
<dbReference type="Gene3D" id="1.10.486.10">
    <property type="entry name" value="PCRA, domain 4"/>
    <property type="match status" value="1"/>
</dbReference>
<sequence length="733" mass="85556">MKFRDDQLPIMKYKGGTMAVSAVPGAGKTFITAQLVCKIIEEKLNKPGKVLVVTYMNSAVNNFKNRISHMLEERGIDSNNDYEVMTIHGLAMKVLQERPDAAGLDENFKVIDDLQKIFYLDNAVKVWRKLGGEKIYRSLLSEYGTKKYDEKSERWWKDFLQISDVLISELKLNGITPEKVEENREPLGNNSIIYILNYIYSKYEKMLNLNGYVDYNDILVLAYKVLISDEDLRKKFQQKYSFVFEDECQDSNLVQCDILSIISERIGEDNKKRECNLVRVGDLNQSIMGSFTSSNPMYFKQFLRKADKNYVMNRAGRSTVEIMNLANFLVEYTVKNHPEERCREALRYQKIHPVEDIEDLKNPEVDGYGIYAYSMSSWEDVKRRTIGAVKSFRRKHPDMTLAILIPFNSHVKEIAEELRKNKIECDELSSISSERLKIINILGKILSFLGEPDSIVKFRDLMYEIIEGDNEKKNVIINNITSFKIEDILKESVFKTTSVCKLEEIDKNIFEDFICKLRIVKDILDNLNMPLQELILYIGCELKLKSEDKAIFQYIASYVRYKNYGNNPMTLNEISEELLDVKSSAFAHICNVIYDIRGYEPVPEKVTVTTYHKSKGLEWDCVFLLYLNNYIYPYSIKGKFRSEHYYFKDEFKNPTAIGKAEVQKLLQNNFCYNPIIKAREEVICEKIRLLYVAITRAKKYLMLMAHYDENKKDCPSKYFEIIKKFICENKQSS</sequence>
<keyword evidence="5 11" id="KW-0067">ATP-binding</keyword>
<keyword evidence="4 11" id="KW-0347">Helicase</keyword>
<evidence type="ECO:0000256" key="1">
    <source>
        <dbReference type="ARBA" id="ARBA00009922"/>
    </source>
</evidence>
<evidence type="ECO:0000256" key="11">
    <source>
        <dbReference type="PROSITE-ProRule" id="PRU00560"/>
    </source>
</evidence>
<dbReference type="Proteomes" id="UP000093954">
    <property type="component" value="Unassembled WGS sequence"/>
</dbReference>
<name>A0A1A6AJT0_9CLOT</name>
<dbReference type="RefSeq" id="WP_065079525.1">
    <property type="nucleotide sequence ID" value="NZ_LROS01000066.1"/>
</dbReference>
<feature type="domain" description="UvrD-like helicase ATP-binding" evidence="12">
    <location>
        <begin position="1"/>
        <end position="319"/>
    </location>
</feature>
<evidence type="ECO:0000256" key="6">
    <source>
        <dbReference type="ARBA" id="ARBA00023125"/>
    </source>
</evidence>
<keyword evidence="2 11" id="KW-0547">Nucleotide-binding</keyword>
<evidence type="ECO:0000256" key="3">
    <source>
        <dbReference type="ARBA" id="ARBA00022801"/>
    </source>
</evidence>
<evidence type="ECO:0000313" key="14">
    <source>
        <dbReference type="Proteomes" id="UP000093954"/>
    </source>
</evidence>
<feature type="binding site" evidence="11">
    <location>
        <begin position="22"/>
        <end position="29"/>
    </location>
    <ligand>
        <name>ATP</name>
        <dbReference type="ChEBI" id="CHEBI:30616"/>
    </ligand>
</feature>
<dbReference type="EC" id="5.6.2.4" evidence="9"/>
<organism evidence="13 14">
    <name type="scientific">Clostridium ragsdalei P11</name>
    <dbReference type="NCBI Taxonomy" id="1353534"/>
    <lineage>
        <taxon>Bacteria</taxon>
        <taxon>Bacillati</taxon>
        <taxon>Bacillota</taxon>
        <taxon>Clostridia</taxon>
        <taxon>Eubacteriales</taxon>
        <taxon>Clostridiaceae</taxon>
        <taxon>Clostridium</taxon>
    </lineage>
</organism>
<evidence type="ECO:0000256" key="5">
    <source>
        <dbReference type="ARBA" id="ARBA00022840"/>
    </source>
</evidence>
<dbReference type="GO" id="GO:0043138">
    <property type="term" value="F:3'-5' DNA helicase activity"/>
    <property type="evidence" value="ECO:0007669"/>
    <property type="project" value="UniProtKB-EC"/>
</dbReference>
<comment type="catalytic activity">
    <reaction evidence="8">
        <text>Couples ATP hydrolysis with the unwinding of duplex DNA by translocating in the 3'-5' direction.</text>
        <dbReference type="EC" id="5.6.2.4"/>
    </reaction>
</comment>
<dbReference type="InterPro" id="IPR000212">
    <property type="entry name" value="DNA_helicase_UvrD/REP"/>
</dbReference>
<dbReference type="AlphaFoldDB" id="A0A1A6AJT0"/>
<protein>
    <recommendedName>
        <fullName evidence="9">DNA 3'-5' helicase</fullName>
        <ecNumber evidence="9">5.6.2.4</ecNumber>
    </recommendedName>
</protein>
<evidence type="ECO:0000256" key="4">
    <source>
        <dbReference type="ARBA" id="ARBA00022806"/>
    </source>
</evidence>
<dbReference type="GO" id="GO:0016887">
    <property type="term" value="F:ATP hydrolysis activity"/>
    <property type="evidence" value="ECO:0007669"/>
    <property type="project" value="RHEA"/>
</dbReference>
<comment type="catalytic activity">
    <reaction evidence="10">
        <text>ATP + H2O = ADP + phosphate + H(+)</text>
        <dbReference type="Rhea" id="RHEA:13065"/>
        <dbReference type="ChEBI" id="CHEBI:15377"/>
        <dbReference type="ChEBI" id="CHEBI:15378"/>
        <dbReference type="ChEBI" id="CHEBI:30616"/>
        <dbReference type="ChEBI" id="CHEBI:43474"/>
        <dbReference type="ChEBI" id="CHEBI:456216"/>
        <dbReference type="EC" id="5.6.2.4"/>
    </reaction>
</comment>
<evidence type="ECO:0000256" key="9">
    <source>
        <dbReference type="ARBA" id="ARBA00034808"/>
    </source>
</evidence>
<dbReference type="SUPFAM" id="SSF52540">
    <property type="entry name" value="P-loop containing nucleoside triphosphate hydrolases"/>
    <property type="match status" value="1"/>
</dbReference>